<evidence type="ECO:0000259" key="2">
    <source>
        <dbReference type="Pfam" id="PF03795"/>
    </source>
</evidence>
<dbReference type="InterPro" id="IPR005545">
    <property type="entry name" value="YCII"/>
</dbReference>
<dbReference type="InterPro" id="IPR011008">
    <property type="entry name" value="Dimeric_a/b-barrel"/>
</dbReference>
<name>A0A501XK99_9SPHN</name>
<proteinExistence type="inferred from homology"/>
<dbReference type="Pfam" id="PF03795">
    <property type="entry name" value="YCII"/>
    <property type="match status" value="1"/>
</dbReference>
<dbReference type="SUPFAM" id="SSF54909">
    <property type="entry name" value="Dimeric alpha+beta barrel"/>
    <property type="match status" value="1"/>
</dbReference>
<dbReference type="PANTHER" id="PTHR33606">
    <property type="entry name" value="PROTEIN YCII"/>
    <property type="match status" value="1"/>
</dbReference>
<dbReference type="Proteomes" id="UP000319897">
    <property type="component" value="Unassembled WGS sequence"/>
</dbReference>
<gene>
    <name evidence="3" type="ORF">FJQ54_09340</name>
</gene>
<protein>
    <submittedName>
        <fullName evidence="3">YciI family protein</fullName>
    </submittedName>
</protein>
<feature type="domain" description="YCII-related" evidence="2">
    <location>
        <begin position="8"/>
        <end position="92"/>
    </location>
</feature>
<reference evidence="3 4" key="1">
    <citation type="submission" date="2019-06" db="EMBL/GenBank/DDBJ databases">
        <authorList>
            <person name="Lee I."/>
            <person name="Jang G.I."/>
            <person name="Hwang C.Y."/>
        </authorList>
    </citation>
    <scope>NUCLEOTIDE SEQUENCE [LARGE SCALE GENOMIC DNA]</scope>
    <source>
        <strain evidence="3 4">PAMC 28131</strain>
    </source>
</reference>
<organism evidence="3 4">
    <name type="scientific">Sandaracinobacter neustonicus</name>
    <dbReference type="NCBI Taxonomy" id="1715348"/>
    <lineage>
        <taxon>Bacteria</taxon>
        <taxon>Pseudomonadati</taxon>
        <taxon>Pseudomonadota</taxon>
        <taxon>Alphaproteobacteria</taxon>
        <taxon>Sphingomonadales</taxon>
        <taxon>Sphingosinicellaceae</taxon>
        <taxon>Sandaracinobacter</taxon>
    </lineage>
</organism>
<sequence>MNAHVPIFAIHCIDKPMQQALRAATRAEHLAYLENAIEQVVLAGPLLDDEGGPIGSMLLMKFPDRKAAVSFAAADPYALAGLFSSVAVTAWRQVLPK</sequence>
<accession>A0A501XK99</accession>
<dbReference type="EMBL" id="VFSU01000024">
    <property type="protein sequence ID" value="TPE61091.1"/>
    <property type="molecule type" value="Genomic_DNA"/>
</dbReference>
<dbReference type="RefSeq" id="WP_140928149.1">
    <property type="nucleotide sequence ID" value="NZ_VFSU01000024.1"/>
</dbReference>
<evidence type="ECO:0000313" key="3">
    <source>
        <dbReference type="EMBL" id="TPE61091.1"/>
    </source>
</evidence>
<comment type="caution">
    <text evidence="3">The sequence shown here is derived from an EMBL/GenBank/DDBJ whole genome shotgun (WGS) entry which is preliminary data.</text>
</comment>
<dbReference type="OrthoDB" id="2293521at2"/>
<dbReference type="PANTHER" id="PTHR33606:SF3">
    <property type="entry name" value="PROTEIN YCII"/>
    <property type="match status" value="1"/>
</dbReference>
<evidence type="ECO:0000256" key="1">
    <source>
        <dbReference type="ARBA" id="ARBA00007689"/>
    </source>
</evidence>
<dbReference type="InterPro" id="IPR051807">
    <property type="entry name" value="Sec-metab_biosynth-assoc"/>
</dbReference>
<dbReference type="AlphaFoldDB" id="A0A501XK99"/>
<keyword evidence="4" id="KW-1185">Reference proteome</keyword>
<dbReference type="Gene3D" id="3.30.70.1060">
    <property type="entry name" value="Dimeric alpha+beta barrel"/>
    <property type="match status" value="1"/>
</dbReference>
<evidence type="ECO:0000313" key="4">
    <source>
        <dbReference type="Proteomes" id="UP000319897"/>
    </source>
</evidence>
<comment type="similarity">
    <text evidence="1">Belongs to the YciI family.</text>
</comment>